<keyword evidence="1" id="KW-0175">Coiled coil</keyword>
<feature type="compositionally biased region" description="Gly residues" evidence="2">
    <location>
        <begin position="479"/>
        <end position="488"/>
    </location>
</feature>
<dbReference type="EMBL" id="AMGY01000007">
    <property type="protein sequence ID" value="EXJ79664.1"/>
    <property type="molecule type" value="Genomic_DNA"/>
</dbReference>
<evidence type="ECO:0000256" key="2">
    <source>
        <dbReference type="SAM" id="MobiDB-lite"/>
    </source>
</evidence>
<dbReference type="HOGENOM" id="CLU_052079_1_0_1"/>
<keyword evidence="4" id="KW-1185">Reference proteome</keyword>
<feature type="region of interest" description="Disordered" evidence="2">
    <location>
        <begin position="1"/>
        <end position="42"/>
    </location>
</feature>
<dbReference type="AlphaFoldDB" id="W9YBB6"/>
<dbReference type="STRING" id="1182542.W9YBB6"/>
<feature type="region of interest" description="Disordered" evidence="2">
    <location>
        <begin position="328"/>
        <end position="488"/>
    </location>
</feature>
<dbReference type="Proteomes" id="UP000019478">
    <property type="component" value="Unassembled WGS sequence"/>
</dbReference>
<gene>
    <name evidence="3" type="ORF">A1O3_07944</name>
</gene>
<reference evidence="3 4" key="1">
    <citation type="submission" date="2013-03" db="EMBL/GenBank/DDBJ databases">
        <title>The Genome Sequence of Capronia epimyces CBS 606.96.</title>
        <authorList>
            <consortium name="The Broad Institute Genomics Platform"/>
            <person name="Cuomo C."/>
            <person name="de Hoog S."/>
            <person name="Gorbushina A."/>
            <person name="Walker B."/>
            <person name="Young S.K."/>
            <person name="Zeng Q."/>
            <person name="Gargeya S."/>
            <person name="Fitzgerald M."/>
            <person name="Haas B."/>
            <person name="Abouelleil A."/>
            <person name="Allen A.W."/>
            <person name="Alvarado L."/>
            <person name="Arachchi H.M."/>
            <person name="Berlin A.M."/>
            <person name="Chapman S.B."/>
            <person name="Gainer-Dewar J."/>
            <person name="Goldberg J."/>
            <person name="Griggs A."/>
            <person name="Gujja S."/>
            <person name="Hansen M."/>
            <person name="Howarth C."/>
            <person name="Imamovic A."/>
            <person name="Ireland A."/>
            <person name="Larimer J."/>
            <person name="McCowan C."/>
            <person name="Murphy C."/>
            <person name="Pearson M."/>
            <person name="Poon T.W."/>
            <person name="Priest M."/>
            <person name="Roberts A."/>
            <person name="Saif S."/>
            <person name="Shea T."/>
            <person name="Sisk P."/>
            <person name="Sykes S."/>
            <person name="Wortman J."/>
            <person name="Nusbaum C."/>
            <person name="Birren B."/>
        </authorList>
    </citation>
    <scope>NUCLEOTIDE SEQUENCE [LARGE SCALE GENOMIC DNA]</scope>
    <source>
        <strain evidence="3 4">CBS 606.96</strain>
    </source>
</reference>
<feature type="compositionally biased region" description="Polar residues" evidence="2">
    <location>
        <begin position="24"/>
        <end position="42"/>
    </location>
</feature>
<evidence type="ECO:0000256" key="1">
    <source>
        <dbReference type="SAM" id="Coils"/>
    </source>
</evidence>
<name>W9YBB6_9EURO</name>
<dbReference type="GeneID" id="19172038"/>
<proteinExistence type="predicted"/>
<feature type="region of interest" description="Disordered" evidence="2">
    <location>
        <begin position="177"/>
        <end position="197"/>
    </location>
</feature>
<feature type="compositionally biased region" description="Acidic residues" evidence="2">
    <location>
        <begin position="381"/>
        <end position="394"/>
    </location>
</feature>
<evidence type="ECO:0000313" key="4">
    <source>
        <dbReference type="Proteomes" id="UP000019478"/>
    </source>
</evidence>
<evidence type="ECO:0000313" key="3">
    <source>
        <dbReference type="EMBL" id="EXJ79664.1"/>
    </source>
</evidence>
<comment type="caution">
    <text evidence="3">The sequence shown here is derived from an EMBL/GenBank/DDBJ whole genome shotgun (WGS) entry which is preliminary data.</text>
</comment>
<feature type="compositionally biased region" description="Basic and acidic residues" evidence="2">
    <location>
        <begin position="419"/>
        <end position="433"/>
    </location>
</feature>
<organism evidence="3 4">
    <name type="scientific">Capronia epimyces CBS 606.96</name>
    <dbReference type="NCBI Taxonomy" id="1182542"/>
    <lineage>
        <taxon>Eukaryota</taxon>
        <taxon>Fungi</taxon>
        <taxon>Dikarya</taxon>
        <taxon>Ascomycota</taxon>
        <taxon>Pezizomycotina</taxon>
        <taxon>Eurotiomycetes</taxon>
        <taxon>Chaetothyriomycetidae</taxon>
        <taxon>Chaetothyriales</taxon>
        <taxon>Herpotrichiellaceae</taxon>
        <taxon>Capronia</taxon>
    </lineage>
</organism>
<protein>
    <submittedName>
        <fullName evidence="3">Uncharacterized protein</fullName>
    </submittedName>
</protein>
<dbReference type="RefSeq" id="XP_007736238.1">
    <property type="nucleotide sequence ID" value="XM_007738048.1"/>
</dbReference>
<feature type="compositionally biased region" description="Polar residues" evidence="2">
    <location>
        <begin position="353"/>
        <end position="367"/>
    </location>
</feature>
<sequence>MGPPSPTHAFDPTPALEHDPDNFSPLNQPDSTAVPSDNNGSEDISRAVRFLEQSVSRPQGRHSIATDNVPLLPHVLSASQLPKYGFQITNTTSEIDITAYMEQCRLWNTQLRESHEAERKAWAIERTALKARIAELERKLNKARDPKRRSSNDSSTTAIHSFRSDFHYFGTDGTHRDRFASEPANAPSPVWKGPETTPPVTRVFTREEDVAHLPSISEDEPLESLSNEISPTSTRQENIPVPIEQVDNTLDGITLKSGALTSSFDTKITSPKFASPVQSPSAEPKQGADSLLQFDVKALLSPLDAKLKMHAGHTPMIFDGTLSSDVESADHLTPTQEQPLEPAPTKRPPLRPSENSDSYFSFTSAVNNEDDLSKQSIPEQPELEEQPTLEPEDDPALKGPLMLDPSAKTEGASTFLDIVDGKLEDELAHRSRQESNLSPSTEEKLPSEPPQGTQDAAQEEADEDMPRLRIRNSTNFGSAWGGDMPGRM</sequence>
<dbReference type="eggNOG" id="ENOG502QQ2D">
    <property type="taxonomic scope" value="Eukaryota"/>
</dbReference>
<feature type="compositionally biased region" description="Pro residues" evidence="2">
    <location>
        <begin position="341"/>
        <end position="351"/>
    </location>
</feature>
<accession>W9YBB6</accession>
<dbReference type="OrthoDB" id="5427699at2759"/>
<feature type="coiled-coil region" evidence="1">
    <location>
        <begin position="119"/>
        <end position="146"/>
    </location>
</feature>